<dbReference type="GeneID" id="54285257"/>
<dbReference type="PROSITE" id="PS50217">
    <property type="entry name" value="BZIP"/>
    <property type="match status" value="1"/>
</dbReference>
<dbReference type="SUPFAM" id="SSF57959">
    <property type="entry name" value="Leucine zipper domain"/>
    <property type="match status" value="1"/>
</dbReference>
<dbReference type="InterPro" id="IPR050936">
    <property type="entry name" value="AP-1-like"/>
</dbReference>
<evidence type="ECO:0000256" key="1">
    <source>
        <dbReference type="ARBA" id="ARBA00004123"/>
    </source>
</evidence>
<dbReference type="Gene3D" id="1.20.5.170">
    <property type="match status" value="1"/>
</dbReference>
<feature type="domain" description="BZIP" evidence="4">
    <location>
        <begin position="23"/>
        <end position="86"/>
    </location>
</feature>
<proteinExistence type="predicted"/>
<organism evidence="5 6">
    <name type="scientific">Aaosphaeria arxii CBS 175.79</name>
    <dbReference type="NCBI Taxonomy" id="1450172"/>
    <lineage>
        <taxon>Eukaryota</taxon>
        <taxon>Fungi</taxon>
        <taxon>Dikarya</taxon>
        <taxon>Ascomycota</taxon>
        <taxon>Pezizomycotina</taxon>
        <taxon>Dothideomycetes</taxon>
        <taxon>Pleosporomycetidae</taxon>
        <taxon>Pleosporales</taxon>
        <taxon>Pleosporales incertae sedis</taxon>
        <taxon>Aaosphaeria</taxon>
    </lineage>
</organism>
<dbReference type="PANTHER" id="PTHR40621:SF6">
    <property type="entry name" value="AP-1-LIKE TRANSCRIPTION FACTOR YAP1-RELATED"/>
    <property type="match status" value="1"/>
</dbReference>
<feature type="region of interest" description="Disordered" evidence="3">
    <location>
        <begin position="130"/>
        <end position="157"/>
    </location>
</feature>
<sequence length="337" mass="37400">MKFTFKAFKGDKGSSPDTSNENQDKQQKRREQVRRAQKNHRDRKEIYTKQLEREVVQLRSNESRLFQETKSLYAEISILKDLLSQHGIPIPTGTKQQLMGNQAEASSPAFIFNLPTRSGKNEPERIHIQKTTAPNTQDKPISAGPSSAGSASHSAYSSPPNLPAFQYHITPNVHGSGAITAQNSSSFNVTNPDITSIGIDFVLTLENPCLGHTEAPESDELKPTGHALTATATLLHQCAASTHSRAGLDRTWQVSEAGIERLLELARNLPLADEITPVQAWDYIRHHERFSTLQLSDLERLKTSLLAYIKCHGYGAVIDLNIFESLVLESFSLGRAY</sequence>
<dbReference type="InterPro" id="IPR046347">
    <property type="entry name" value="bZIP_sf"/>
</dbReference>
<evidence type="ECO:0000259" key="4">
    <source>
        <dbReference type="PROSITE" id="PS50217"/>
    </source>
</evidence>
<dbReference type="GO" id="GO:0090575">
    <property type="term" value="C:RNA polymerase II transcription regulator complex"/>
    <property type="evidence" value="ECO:0007669"/>
    <property type="project" value="TreeGrafter"/>
</dbReference>
<dbReference type="PANTHER" id="PTHR40621">
    <property type="entry name" value="TRANSCRIPTION FACTOR KAPC-RELATED"/>
    <property type="match status" value="1"/>
</dbReference>
<evidence type="ECO:0000313" key="6">
    <source>
        <dbReference type="Proteomes" id="UP000799778"/>
    </source>
</evidence>
<dbReference type="AlphaFoldDB" id="A0A6A5XQW5"/>
<comment type="subcellular location">
    <subcellularLocation>
        <location evidence="1">Nucleus</location>
    </subcellularLocation>
</comment>
<feature type="compositionally biased region" description="Basic and acidic residues" evidence="3">
    <location>
        <begin position="22"/>
        <end position="34"/>
    </location>
</feature>
<accession>A0A6A5XQW5</accession>
<dbReference type="CDD" id="cd14688">
    <property type="entry name" value="bZIP_YAP"/>
    <property type="match status" value="1"/>
</dbReference>
<dbReference type="OrthoDB" id="2590011at2759"/>
<evidence type="ECO:0000256" key="2">
    <source>
        <dbReference type="ARBA" id="ARBA00023242"/>
    </source>
</evidence>
<dbReference type="GO" id="GO:0000976">
    <property type="term" value="F:transcription cis-regulatory region binding"/>
    <property type="evidence" value="ECO:0007669"/>
    <property type="project" value="InterPro"/>
</dbReference>
<feature type="compositionally biased region" description="Polar residues" evidence="3">
    <location>
        <begin position="130"/>
        <end position="139"/>
    </location>
</feature>
<feature type="region of interest" description="Disordered" evidence="3">
    <location>
        <begin position="1"/>
        <end position="44"/>
    </location>
</feature>
<reference evidence="5" key="1">
    <citation type="journal article" date="2020" name="Stud. Mycol.">
        <title>101 Dothideomycetes genomes: a test case for predicting lifestyles and emergence of pathogens.</title>
        <authorList>
            <person name="Haridas S."/>
            <person name="Albert R."/>
            <person name="Binder M."/>
            <person name="Bloem J."/>
            <person name="Labutti K."/>
            <person name="Salamov A."/>
            <person name="Andreopoulos B."/>
            <person name="Baker S."/>
            <person name="Barry K."/>
            <person name="Bills G."/>
            <person name="Bluhm B."/>
            <person name="Cannon C."/>
            <person name="Castanera R."/>
            <person name="Culley D."/>
            <person name="Daum C."/>
            <person name="Ezra D."/>
            <person name="Gonzalez J."/>
            <person name="Henrissat B."/>
            <person name="Kuo A."/>
            <person name="Liang C."/>
            <person name="Lipzen A."/>
            <person name="Lutzoni F."/>
            <person name="Magnuson J."/>
            <person name="Mondo S."/>
            <person name="Nolan M."/>
            <person name="Ohm R."/>
            <person name="Pangilinan J."/>
            <person name="Park H.-J."/>
            <person name="Ramirez L."/>
            <person name="Alfaro M."/>
            <person name="Sun H."/>
            <person name="Tritt A."/>
            <person name="Yoshinaga Y."/>
            <person name="Zwiers L.-H."/>
            <person name="Turgeon B."/>
            <person name="Goodwin S."/>
            <person name="Spatafora J."/>
            <person name="Crous P."/>
            <person name="Grigoriev I."/>
        </authorList>
    </citation>
    <scope>NUCLEOTIDE SEQUENCE</scope>
    <source>
        <strain evidence="5">CBS 175.79</strain>
    </source>
</reference>
<keyword evidence="2" id="KW-0539">Nucleus</keyword>
<feature type="compositionally biased region" description="Low complexity" evidence="3">
    <location>
        <begin position="140"/>
        <end position="157"/>
    </location>
</feature>
<dbReference type="RefSeq" id="XP_033384007.1">
    <property type="nucleotide sequence ID" value="XM_033527860.1"/>
</dbReference>
<keyword evidence="6" id="KW-1185">Reference proteome</keyword>
<dbReference type="Proteomes" id="UP000799778">
    <property type="component" value="Unassembled WGS sequence"/>
</dbReference>
<gene>
    <name evidence="5" type="ORF">BU24DRAFT_421972</name>
</gene>
<evidence type="ECO:0000313" key="5">
    <source>
        <dbReference type="EMBL" id="KAF2015668.1"/>
    </source>
</evidence>
<dbReference type="GO" id="GO:0001228">
    <property type="term" value="F:DNA-binding transcription activator activity, RNA polymerase II-specific"/>
    <property type="evidence" value="ECO:0007669"/>
    <property type="project" value="TreeGrafter"/>
</dbReference>
<protein>
    <recommendedName>
        <fullName evidence="4">BZIP domain-containing protein</fullName>
    </recommendedName>
</protein>
<dbReference type="InterPro" id="IPR004827">
    <property type="entry name" value="bZIP"/>
</dbReference>
<evidence type="ECO:0000256" key="3">
    <source>
        <dbReference type="SAM" id="MobiDB-lite"/>
    </source>
</evidence>
<name>A0A6A5XQW5_9PLEO</name>
<dbReference type="SMART" id="SM00338">
    <property type="entry name" value="BRLZ"/>
    <property type="match status" value="1"/>
</dbReference>
<dbReference type="EMBL" id="ML978069">
    <property type="protein sequence ID" value="KAF2015668.1"/>
    <property type="molecule type" value="Genomic_DNA"/>
</dbReference>